<dbReference type="PANTHER" id="PTHR30026:SF21">
    <property type="entry name" value="SLR1270 PROTEIN"/>
    <property type="match status" value="1"/>
</dbReference>
<evidence type="ECO:0000256" key="1">
    <source>
        <dbReference type="ARBA" id="ARBA00004442"/>
    </source>
</evidence>
<evidence type="ECO:0000256" key="5">
    <source>
        <dbReference type="ARBA" id="ARBA00022692"/>
    </source>
</evidence>
<keyword evidence="8" id="KW-0175">Coiled coil</keyword>
<comment type="caution">
    <text evidence="9">The sequence shown here is derived from an EMBL/GenBank/DDBJ whole genome shotgun (WGS) entry which is preliminary data.</text>
</comment>
<accession>A0A928W364</accession>
<keyword evidence="6" id="KW-0472">Membrane</keyword>
<evidence type="ECO:0000313" key="10">
    <source>
        <dbReference type="Proteomes" id="UP000621799"/>
    </source>
</evidence>
<dbReference type="GO" id="GO:0009279">
    <property type="term" value="C:cell outer membrane"/>
    <property type="evidence" value="ECO:0007669"/>
    <property type="project" value="UniProtKB-SubCell"/>
</dbReference>
<dbReference type="Proteomes" id="UP000621799">
    <property type="component" value="Unassembled WGS sequence"/>
</dbReference>
<dbReference type="GO" id="GO:0015288">
    <property type="term" value="F:porin activity"/>
    <property type="evidence" value="ECO:0007669"/>
    <property type="project" value="TreeGrafter"/>
</dbReference>
<evidence type="ECO:0000256" key="2">
    <source>
        <dbReference type="ARBA" id="ARBA00007613"/>
    </source>
</evidence>
<dbReference type="GO" id="GO:1990281">
    <property type="term" value="C:efflux pump complex"/>
    <property type="evidence" value="ECO:0007669"/>
    <property type="project" value="TreeGrafter"/>
</dbReference>
<comment type="similarity">
    <text evidence="2">Belongs to the outer membrane factor (OMF) (TC 1.B.17) family.</text>
</comment>
<dbReference type="GO" id="GO:0015562">
    <property type="term" value="F:efflux transmembrane transporter activity"/>
    <property type="evidence" value="ECO:0007669"/>
    <property type="project" value="InterPro"/>
</dbReference>
<dbReference type="PANTHER" id="PTHR30026">
    <property type="entry name" value="OUTER MEMBRANE PROTEIN TOLC"/>
    <property type="match status" value="1"/>
</dbReference>
<reference evidence="9" key="1">
    <citation type="submission" date="2020-10" db="EMBL/GenBank/DDBJ databases">
        <authorList>
            <person name="Castelo-Branco R."/>
            <person name="Eusebio N."/>
            <person name="Adriana R."/>
            <person name="Vieira A."/>
            <person name="Brugerolle De Fraissinette N."/>
            <person name="Rezende De Castro R."/>
            <person name="Schneider M.P."/>
            <person name="Vasconcelos V."/>
            <person name="Leao P.N."/>
        </authorList>
    </citation>
    <scope>NUCLEOTIDE SEQUENCE</scope>
    <source>
        <strain evidence="9">LEGE 11467</strain>
    </source>
</reference>
<keyword evidence="3" id="KW-0813">Transport</keyword>
<evidence type="ECO:0000256" key="3">
    <source>
        <dbReference type="ARBA" id="ARBA00022448"/>
    </source>
</evidence>
<keyword evidence="7" id="KW-0998">Cell outer membrane</keyword>
<feature type="coiled-coil region" evidence="8">
    <location>
        <begin position="222"/>
        <end position="254"/>
    </location>
</feature>
<sequence>HEDLREAQADLYPDIDLQLGYSRTDSAGSELAIERSINSTVEAQEEQLGRELTDDEIDVITEQADGSQQNFNPTVSNNLTGQIGISYNIFTSGLRSAQITSAELQVRLDELDVERIREDIRLDVATAYYDLQEADGNVRINEAAVGNAEQSLEDAEALERAGVGTQFDVLRAEVNLANAQQDLTESLSDQRISQRQLAQLIDLGQQANITAADPVEIAGLWELSLEQTIVAAIKNRAELEQQLVQRDISEQQRRAALSQIGPQVTVSANYNVLNRLDDSTGFADGTLLQVQGNWRLFDGGAARAAARQQEINAEIAENQFAEQRNLIRFSVEQFYSDLEANLESIQTAQIALEQAQEALELARLRFQAGVGTQTEVIDSETDLTRAQDNLLDAIISYNRSLIGLQRSVSNLPLSDYVLD</sequence>
<proteinExistence type="inferred from homology"/>
<dbReference type="InterPro" id="IPR051906">
    <property type="entry name" value="TolC-like"/>
</dbReference>
<protein>
    <submittedName>
        <fullName evidence="9">TolC family protein</fullName>
    </submittedName>
</protein>
<dbReference type="AlphaFoldDB" id="A0A928W364"/>
<dbReference type="RefSeq" id="WP_264322569.1">
    <property type="nucleotide sequence ID" value="NZ_JADEXN010000350.1"/>
</dbReference>
<dbReference type="InterPro" id="IPR003423">
    <property type="entry name" value="OMP_efflux"/>
</dbReference>
<evidence type="ECO:0000256" key="4">
    <source>
        <dbReference type="ARBA" id="ARBA00022452"/>
    </source>
</evidence>
<dbReference type="Pfam" id="PF02321">
    <property type="entry name" value="OEP"/>
    <property type="match status" value="2"/>
</dbReference>
<evidence type="ECO:0000256" key="7">
    <source>
        <dbReference type="ARBA" id="ARBA00023237"/>
    </source>
</evidence>
<organism evidence="9 10">
    <name type="scientific">Zarconia navalis LEGE 11467</name>
    <dbReference type="NCBI Taxonomy" id="1828826"/>
    <lineage>
        <taxon>Bacteria</taxon>
        <taxon>Bacillati</taxon>
        <taxon>Cyanobacteriota</taxon>
        <taxon>Cyanophyceae</taxon>
        <taxon>Oscillatoriophycideae</taxon>
        <taxon>Oscillatoriales</taxon>
        <taxon>Oscillatoriales incertae sedis</taxon>
        <taxon>Zarconia</taxon>
        <taxon>Zarconia navalis</taxon>
    </lineage>
</organism>
<gene>
    <name evidence="9" type="ORF">IQ235_16685</name>
</gene>
<dbReference type="Gene3D" id="1.20.1600.10">
    <property type="entry name" value="Outer membrane efflux proteins (OEP)"/>
    <property type="match status" value="1"/>
</dbReference>
<keyword evidence="5" id="KW-0812">Transmembrane</keyword>
<keyword evidence="4" id="KW-1134">Transmembrane beta strand</keyword>
<evidence type="ECO:0000256" key="6">
    <source>
        <dbReference type="ARBA" id="ARBA00023136"/>
    </source>
</evidence>
<name>A0A928W364_9CYAN</name>
<dbReference type="SUPFAM" id="SSF56954">
    <property type="entry name" value="Outer membrane efflux proteins (OEP)"/>
    <property type="match status" value="1"/>
</dbReference>
<feature type="coiled-coil region" evidence="8">
    <location>
        <begin position="306"/>
        <end position="365"/>
    </location>
</feature>
<evidence type="ECO:0000256" key="8">
    <source>
        <dbReference type="SAM" id="Coils"/>
    </source>
</evidence>
<keyword evidence="10" id="KW-1185">Reference proteome</keyword>
<dbReference type="EMBL" id="JADEXN010000350">
    <property type="protein sequence ID" value="MBE9042410.1"/>
    <property type="molecule type" value="Genomic_DNA"/>
</dbReference>
<comment type="subcellular location">
    <subcellularLocation>
        <location evidence="1">Cell outer membrane</location>
    </subcellularLocation>
</comment>
<feature type="non-terminal residue" evidence="9">
    <location>
        <position position="1"/>
    </location>
</feature>
<evidence type="ECO:0000313" key="9">
    <source>
        <dbReference type="EMBL" id="MBE9042410.1"/>
    </source>
</evidence>